<dbReference type="InterPro" id="IPR009057">
    <property type="entry name" value="Homeodomain-like_sf"/>
</dbReference>
<evidence type="ECO:0000256" key="3">
    <source>
        <dbReference type="ARBA" id="ARBA00023163"/>
    </source>
</evidence>
<evidence type="ECO:0000313" key="6">
    <source>
        <dbReference type="Proteomes" id="UP001299608"/>
    </source>
</evidence>
<dbReference type="SMART" id="SM00342">
    <property type="entry name" value="HTH_ARAC"/>
    <property type="match status" value="2"/>
</dbReference>
<dbReference type="GO" id="GO:0043565">
    <property type="term" value="F:sequence-specific DNA binding"/>
    <property type="evidence" value="ECO:0007669"/>
    <property type="project" value="InterPro"/>
</dbReference>
<evidence type="ECO:0000256" key="1">
    <source>
        <dbReference type="ARBA" id="ARBA00023015"/>
    </source>
</evidence>
<dbReference type="PANTHER" id="PTHR43280">
    <property type="entry name" value="ARAC-FAMILY TRANSCRIPTIONAL REGULATOR"/>
    <property type="match status" value="1"/>
</dbReference>
<keyword evidence="3" id="KW-0804">Transcription</keyword>
<dbReference type="SUPFAM" id="SSF46689">
    <property type="entry name" value="Homeodomain-like"/>
    <property type="match status" value="2"/>
</dbReference>
<accession>A0AAW5C3R1</accession>
<dbReference type="InterPro" id="IPR037923">
    <property type="entry name" value="HTH-like"/>
</dbReference>
<keyword evidence="2" id="KW-0238">DNA-binding</keyword>
<evidence type="ECO:0000313" key="5">
    <source>
        <dbReference type="EMBL" id="MCG4748675.1"/>
    </source>
</evidence>
<feature type="domain" description="HTH araC/xylS-type" evidence="4">
    <location>
        <begin position="312"/>
        <end position="410"/>
    </location>
</feature>
<comment type="caution">
    <text evidence="5">The sequence shown here is derived from an EMBL/GenBank/DDBJ whole genome shotgun (WGS) entry which is preliminary data.</text>
</comment>
<dbReference type="Proteomes" id="UP001299608">
    <property type="component" value="Unassembled WGS sequence"/>
</dbReference>
<dbReference type="EMBL" id="JAKNGE010000041">
    <property type="protein sequence ID" value="MCG4748675.1"/>
    <property type="molecule type" value="Genomic_DNA"/>
</dbReference>
<feature type="domain" description="HTH araC/xylS-type" evidence="4">
    <location>
        <begin position="197"/>
        <end position="295"/>
    </location>
</feature>
<dbReference type="SUPFAM" id="SSF51215">
    <property type="entry name" value="Regulatory protein AraC"/>
    <property type="match status" value="1"/>
</dbReference>
<protein>
    <submittedName>
        <fullName evidence="5">AraC family transcriptional regulator</fullName>
    </submittedName>
</protein>
<name>A0AAW5C3R1_9FIRM</name>
<dbReference type="GO" id="GO:0003700">
    <property type="term" value="F:DNA-binding transcription factor activity"/>
    <property type="evidence" value="ECO:0007669"/>
    <property type="project" value="InterPro"/>
</dbReference>
<dbReference type="RefSeq" id="WP_166441908.1">
    <property type="nucleotide sequence ID" value="NZ_JAJCID010000037.1"/>
</dbReference>
<dbReference type="Gene3D" id="1.10.10.60">
    <property type="entry name" value="Homeodomain-like"/>
    <property type="match status" value="4"/>
</dbReference>
<dbReference type="PROSITE" id="PS01124">
    <property type="entry name" value="HTH_ARAC_FAMILY_2"/>
    <property type="match status" value="2"/>
</dbReference>
<keyword evidence="1" id="KW-0805">Transcription regulation</keyword>
<dbReference type="InterPro" id="IPR018062">
    <property type="entry name" value="HTH_AraC-typ_CS"/>
</dbReference>
<dbReference type="Pfam" id="PF12833">
    <property type="entry name" value="HTH_18"/>
    <property type="match status" value="2"/>
</dbReference>
<organism evidence="5 6">
    <name type="scientific">Enterocloster aldenensis</name>
    <dbReference type="NCBI Taxonomy" id="358742"/>
    <lineage>
        <taxon>Bacteria</taxon>
        <taxon>Bacillati</taxon>
        <taxon>Bacillota</taxon>
        <taxon>Clostridia</taxon>
        <taxon>Lachnospirales</taxon>
        <taxon>Lachnospiraceae</taxon>
        <taxon>Enterocloster</taxon>
    </lineage>
</organism>
<dbReference type="PROSITE" id="PS00041">
    <property type="entry name" value="HTH_ARAC_FAMILY_1"/>
    <property type="match status" value="1"/>
</dbReference>
<evidence type="ECO:0000259" key="4">
    <source>
        <dbReference type="PROSITE" id="PS01124"/>
    </source>
</evidence>
<dbReference type="PANTHER" id="PTHR43280:SF2">
    <property type="entry name" value="HTH-TYPE TRANSCRIPTIONAL REGULATOR EXSA"/>
    <property type="match status" value="1"/>
</dbReference>
<proteinExistence type="predicted"/>
<dbReference type="InterPro" id="IPR018060">
    <property type="entry name" value="HTH_AraC"/>
</dbReference>
<gene>
    <name evidence="5" type="ORF">L0N08_24995</name>
</gene>
<dbReference type="AlphaFoldDB" id="A0AAW5C3R1"/>
<sequence length="422" mass="48213">MAEIVPMQSLYCSMQDENKICSFDIEVLTGPTTPLIHPMSRFWLINSGKGTLMLNNRPYELKPGAVVSVLPWQISDIVKVESPIQFFVMAYYFDNINEIIKTFYNPGNEPLSIIQTLSAGPVLYLEGEDLASMQKLFLQIKGEIGMESSNPSAASRPPSRELSNLYITNKLIEIIINFLRAKKTASLPPCAGPIEPSEIFQYLYSHLNEKITLSKLSRIFYMSESSISTYITRTTGLSFFDLLNEMRIGKTINFLLYTDFTLEELAEILGFVDSAHISKVFSARVGMKANEFRTTYQNVGSLCRIKDRKDFYSIVSYIYRHYSEPLNPRMVGERFLLSPKELNRILLYQVEMNFSDYLNFIRVNRASELLLLTSKSILEIALETGYHNEKTLTRNFLKFRSMTPGKFRQSVGLQDFPGPGHV</sequence>
<evidence type="ECO:0000256" key="2">
    <source>
        <dbReference type="ARBA" id="ARBA00023125"/>
    </source>
</evidence>
<reference evidence="5" key="1">
    <citation type="submission" date="2022-01" db="EMBL/GenBank/DDBJ databases">
        <title>Collection of gut derived symbiotic bacterial strains cultured from healthy donors.</title>
        <authorList>
            <person name="Lin H."/>
            <person name="Kohout C."/>
            <person name="Waligurski E."/>
            <person name="Pamer E.G."/>
        </authorList>
    </citation>
    <scope>NUCLEOTIDE SEQUENCE</scope>
    <source>
        <strain evidence="5">DFI.6.55</strain>
    </source>
</reference>